<name>A0A7G9Y2C5_9EURY</name>
<dbReference type="EMBL" id="MT631135">
    <property type="protein sequence ID" value="QNO45600.1"/>
    <property type="molecule type" value="Genomic_DNA"/>
</dbReference>
<evidence type="ECO:0000313" key="1">
    <source>
        <dbReference type="EMBL" id="QNO42159.1"/>
    </source>
</evidence>
<reference evidence="1" key="1">
    <citation type="submission" date="2020-06" db="EMBL/GenBank/DDBJ databases">
        <title>Unique genomic features of the anaerobic methanotrophic archaea.</title>
        <authorList>
            <person name="Chadwick G.L."/>
            <person name="Skennerton C.T."/>
            <person name="Laso-Perez R."/>
            <person name="Leu A.O."/>
            <person name="Speth D.R."/>
            <person name="Yu H."/>
            <person name="Morgan-Lang C."/>
            <person name="Hatzenpichler R."/>
            <person name="Goudeau D."/>
            <person name="Malmstrom R."/>
            <person name="Brazelton W.J."/>
            <person name="Woyke T."/>
            <person name="Hallam S.J."/>
            <person name="Tyson G.W."/>
            <person name="Wegener G."/>
            <person name="Boetius A."/>
            <person name="Orphan V."/>
        </authorList>
    </citation>
    <scope>NUCLEOTIDE SEQUENCE</scope>
</reference>
<protein>
    <submittedName>
        <fullName evidence="1">Uncharacterized protein</fullName>
    </submittedName>
</protein>
<dbReference type="EMBL" id="MT630802">
    <property type="protein sequence ID" value="QNO43271.1"/>
    <property type="molecule type" value="Genomic_DNA"/>
</dbReference>
<dbReference type="EMBL" id="MT630715">
    <property type="protein sequence ID" value="QNO42159.1"/>
    <property type="molecule type" value="Genomic_DNA"/>
</dbReference>
<organism evidence="1">
    <name type="scientific">Candidatus Methanogaster sp. ANME-2c ERB4</name>
    <dbReference type="NCBI Taxonomy" id="2759911"/>
    <lineage>
        <taxon>Archaea</taxon>
        <taxon>Methanobacteriati</taxon>
        <taxon>Methanobacteriota</taxon>
        <taxon>Stenosarchaea group</taxon>
        <taxon>Methanomicrobia</taxon>
        <taxon>Methanosarcinales</taxon>
        <taxon>ANME-2 cluster</taxon>
        <taxon>Candidatus Methanogasteraceae</taxon>
        <taxon>Candidatus Methanogaster</taxon>
    </lineage>
</organism>
<dbReference type="EMBL" id="MT630788">
    <property type="protein sequence ID" value="QNO43063.1"/>
    <property type="molecule type" value="Genomic_DNA"/>
</dbReference>
<evidence type="ECO:0000313" key="2">
    <source>
        <dbReference type="EMBL" id="QNO43063.1"/>
    </source>
</evidence>
<gene>
    <name evidence="3" type="ORF">APKMFMID_00019</name>
    <name evidence="1" type="ORF">DFAMPKKG_00004</name>
    <name evidence="2" type="ORF">DICHBKDE_00004</name>
    <name evidence="4" type="ORF">MGFDKJCL_00035</name>
</gene>
<sequence length="39" mass="4616">MRSTADISLKWNDIRNADITKLGDITSFHGKEARQRWKR</sequence>
<proteinExistence type="predicted"/>
<dbReference type="AlphaFoldDB" id="A0A7G9Y2C5"/>
<evidence type="ECO:0000313" key="3">
    <source>
        <dbReference type="EMBL" id="QNO43271.1"/>
    </source>
</evidence>
<evidence type="ECO:0000313" key="4">
    <source>
        <dbReference type="EMBL" id="QNO45600.1"/>
    </source>
</evidence>
<accession>A0A7G9Y2C5</accession>